<evidence type="ECO:0000259" key="2">
    <source>
        <dbReference type="Pfam" id="PF13546"/>
    </source>
</evidence>
<evidence type="ECO:0000313" key="3">
    <source>
        <dbReference type="EMBL" id="MCC0100844.1"/>
    </source>
</evidence>
<evidence type="ECO:0000256" key="1">
    <source>
        <dbReference type="SAM" id="MobiDB-lite"/>
    </source>
</evidence>
<keyword evidence="4" id="KW-1185">Reference proteome</keyword>
<dbReference type="InterPro" id="IPR038721">
    <property type="entry name" value="IS701-like_DDE_dom"/>
</dbReference>
<name>A0ABS8EKV8_9ACTN</name>
<dbReference type="PANTHER" id="PTHR33627">
    <property type="entry name" value="TRANSPOSASE"/>
    <property type="match status" value="1"/>
</dbReference>
<reference evidence="3 4" key="1">
    <citation type="submission" date="2021-08" db="EMBL/GenBank/DDBJ databases">
        <title>Genomic Architecture of Streptomyces flavotricini NGL1 and Streptomyces erythrochromogenes HMS4 With Differential Plant Beneficial attributes and laccase production capabilities.</title>
        <authorList>
            <person name="Salwan R."/>
            <person name="Kaur R."/>
            <person name="Sharma V."/>
        </authorList>
    </citation>
    <scope>NUCLEOTIDE SEQUENCE [LARGE SCALE GENOMIC DNA]</scope>
    <source>
        <strain evidence="3 4">NGL1</strain>
    </source>
</reference>
<organism evidence="3 4">
    <name type="scientific">Streptomyces flavotricini</name>
    <dbReference type="NCBI Taxonomy" id="66888"/>
    <lineage>
        <taxon>Bacteria</taxon>
        <taxon>Bacillati</taxon>
        <taxon>Actinomycetota</taxon>
        <taxon>Actinomycetes</taxon>
        <taxon>Kitasatosporales</taxon>
        <taxon>Streptomycetaceae</taxon>
        <taxon>Streptomyces</taxon>
    </lineage>
</organism>
<dbReference type="EMBL" id="JAINUL010000032">
    <property type="protein sequence ID" value="MCC0100844.1"/>
    <property type="molecule type" value="Genomic_DNA"/>
</dbReference>
<accession>A0ABS8EKV8</accession>
<protein>
    <submittedName>
        <fullName evidence="3">Transposase</fullName>
    </submittedName>
</protein>
<dbReference type="InterPro" id="IPR039365">
    <property type="entry name" value="IS701-like"/>
</dbReference>
<comment type="caution">
    <text evidence="3">The sequence shown here is derived from an EMBL/GenBank/DDBJ whole genome shotgun (WGS) entry which is preliminary data.</text>
</comment>
<feature type="region of interest" description="Disordered" evidence="1">
    <location>
        <begin position="154"/>
        <end position="182"/>
    </location>
</feature>
<evidence type="ECO:0000313" key="4">
    <source>
        <dbReference type="Proteomes" id="UP001520654"/>
    </source>
</evidence>
<dbReference type="Pfam" id="PF13546">
    <property type="entry name" value="DDE_5"/>
    <property type="match status" value="1"/>
</dbReference>
<dbReference type="RefSeq" id="WP_229346064.1">
    <property type="nucleotide sequence ID" value="NZ_JAINUL010000032.1"/>
</dbReference>
<proteinExistence type="predicted"/>
<gene>
    <name evidence="3" type="ORF">K7B10_40105</name>
</gene>
<dbReference type="Proteomes" id="UP001520654">
    <property type="component" value="Unassembled WGS sequence"/>
</dbReference>
<feature type="domain" description="Transposase IS701-like DDE" evidence="2">
    <location>
        <begin position="27"/>
        <end position="228"/>
    </location>
</feature>
<sequence>MSVLHTEARHTRTTAPAQELIEALCAELFSSFRRADHHVKGEQYLRGLLTASGRKSIQNIARSLGDESAAQRLHHFICNAPWNWKPVRRALAQHLTDRAQPEAWVVRRMLIPKTGTSSVGVHRRFVPESGRVESGQQAHGLWYAGRELNTPIDWSLSPGAGRAAPHSRSGRHPVTEQLDESAPLPELPAAPLVWDSPVRDVAGLLHLLPVERVHAVVRLSPDASFRPFTPSGRFSETLTLPAERILAARQAPWLSDAEPAPGMRTATARVALPSAAGAGRGLTLFAQWRKEQPDAAEFWVTTMPGAVPADLHRLTVLARSVEHDSVRTGAKAGLRDFEGRSYEGWHRHMTLASAAYAALMLGNA</sequence>
<dbReference type="PANTHER" id="PTHR33627:SF1">
    <property type="entry name" value="TRANSPOSASE"/>
    <property type="match status" value="1"/>
</dbReference>